<dbReference type="PATRIC" id="fig|1280948.3.peg.1082"/>
<evidence type="ECO:0000313" key="1">
    <source>
        <dbReference type="EMBL" id="HAE93002.1"/>
    </source>
</evidence>
<dbReference type="OrthoDB" id="7597224at2"/>
<comment type="caution">
    <text evidence="2">The sequence shown here is derived from an EMBL/GenBank/DDBJ whole genome shotgun (WGS) entry which is preliminary data.</text>
</comment>
<evidence type="ECO:0000313" key="4">
    <source>
        <dbReference type="Proteomes" id="UP000259173"/>
    </source>
</evidence>
<accession>A0A059E6S7</accession>
<dbReference type="RefSeq" id="WP_051602526.1">
    <property type="nucleotide sequence ID" value="NZ_AWFH01000005.1"/>
</dbReference>
<dbReference type="AlphaFoldDB" id="A0A059E6S7"/>
<protein>
    <submittedName>
        <fullName evidence="2">Uncharacterized protein</fullName>
    </submittedName>
</protein>
<dbReference type="EMBL" id="DMBR01000017">
    <property type="protein sequence ID" value="HAE93002.1"/>
    <property type="molecule type" value="Genomic_DNA"/>
</dbReference>
<dbReference type="Proteomes" id="UP000024547">
    <property type="component" value="Unassembled WGS sequence"/>
</dbReference>
<dbReference type="EMBL" id="AWFH01000005">
    <property type="protein sequence ID" value="KCZ63644.1"/>
    <property type="molecule type" value="Genomic_DNA"/>
</dbReference>
<reference evidence="2 3" key="1">
    <citation type="journal article" date="2014" name="Antonie Van Leeuwenhoek">
        <title>Hyphomonas beringensis sp. nov. and Hyphomonas chukchiensis sp. nov., isolated from surface seawater of the Bering Sea and Chukchi Sea.</title>
        <authorList>
            <person name="Li C."/>
            <person name="Lai Q."/>
            <person name="Li G."/>
            <person name="Dong C."/>
            <person name="Wang J."/>
            <person name="Liao Y."/>
            <person name="Shao Z."/>
        </authorList>
    </citation>
    <scope>NUCLEOTIDE SEQUENCE [LARGE SCALE GENOMIC DNA]</scope>
    <source>
        <strain evidence="2 3">22II1-22F38</strain>
    </source>
</reference>
<name>A0A059E6S7_9PROT</name>
<sequence length="505" mass="55019">MVYVNGTAHIRHAQSGQVYEIDADMLDFESVSSEERSMGPETAYSAVVEHPELGQLTWSIWEYPIGAENYRETDVGPHELLNNLEFGLEHEPPDPDEDGDERIDEEDRQAQIDALVEWFFERYEDPAQRLPYISAEGGYQWIYGGPYDAREELAENFPDLPDDVIEAAVDEIESDGLTDWAPVASAEDYDQYEDNEPDDLEVSAIARDLEDLIQGLPEAVAEPAFEVGGDGLIHMAIPPDATTPDANNPLLDELREATQDLLHELNGTNAHTDLLNAVQRYHATISADSISISQVYSRGIRLANVGEATEKAIARDYLPSFPLSVEAHLSSVLDLNRAYIMAHPEGRRIAENSAAYQRTPSDTEAMRRAADDFADAVASARSLFADDVRELVVQASSQIGHGPQPGRSNQNAAHTFGNLTRFILKQVGTAALFTGAALGGAAITGSIPGGALAATGTEYINLCWSFLVANASALHAIAASFGADLSWMSSAAHILERHKAQKPDS</sequence>
<reference evidence="1 4" key="2">
    <citation type="journal article" date="2018" name="Nat. Biotechnol.">
        <title>A standardized bacterial taxonomy based on genome phylogeny substantially revises the tree of life.</title>
        <authorList>
            <person name="Parks D.H."/>
            <person name="Chuvochina M."/>
            <person name="Waite D.W."/>
            <person name="Rinke C."/>
            <person name="Skarshewski A."/>
            <person name="Chaumeil P.A."/>
            <person name="Hugenholtz P."/>
        </authorList>
    </citation>
    <scope>NUCLEOTIDE SEQUENCE [LARGE SCALE GENOMIC DNA]</scope>
    <source>
        <strain evidence="1">UBA8557</strain>
    </source>
</reference>
<evidence type="ECO:0000313" key="3">
    <source>
        <dbReference type="Proteomes" id="UP000024547"/>
    </source>
</evidence>
<keyword evidence="3" id="KW-1185">Reference proteome</keyword>
<dbReference type="STRING" id="1280948.HY36_14225"/>
<dbReference type="Proteomes" id="UP000259173">
    <property type="component" value="Unassembled WGS sequence"/>
</dbReference>
<evidence type="ECO:0000313" key="2">
    <source>
        <dbReference type="EMBL" id="KCZ63644.1"/>
    </source>
</evidence>
<proteinExistence type="predicted"/>
<dbReference type="eggNOG" id="ENOG5031Y9Q">
    <property type="taxonomic scope" value="Bacteria"/>
</dbReference>
<gene>
    <name evidence="1" type="ORF">DCG65_00465</name>
    <name evidence="2" type="ORF">HY36_14225</name>
</gene>
<organism evidence="2 3">
    <name type="scientific">Hyphomonas atlantica</name>
    <dbReference type="NCBI Taxonomy" id="1280948"/>
    <lineage>
        <taxon>Bacteria</taxon>
        <taxon>Pseudomonadati</taxon>
        <taxon>Pseudomonadota</taxon>
        <taxon>Alphaproteobacteria</taxon>
        <taxon>Hyphomonadales</taxon>
        <taxon>Hyphomonadaceae</taxon>
        <taxon>Hyphomonas</taxon>
    </lineage>
</organism>